<feature type="transmembrane region" description="Helical" evidence="3">
    <location>
        <begin position="279"/>
        <end position="301"/>
    </location>
</feature>
<feature type="coiled-coil region" evidence="1">
    <location>
        <begin position="445"/>
        <end position="472"/>
    </location>
</feature>
<feature type="transmembrane region" description="Helical" evidence="3">
    <location>
        <begin position="313"/>
        <end position="336"/>
    </location>
</feature>
<keyword evidence="5" id="KW-1185">Reference proteome</keyword>
<sequence>MPSDTAPDAAGDSGSLEGESEISEGHKKTSAKGKGKAIILDEDYAQLETPLFPYTDEPTAKRKKSVRRKNRTANVTLLQTTLRSSQFEKFGKQMRLPVSGHWAIEIRGEVFELNRMESWTWAFTFGSAAERDYPKWVGEAFATAFLSVTQRIASFSKLRPQAGSRAQIDTCRYQEYLAEREKWTEPLLLGTTTARQKWIRRCITERNKHNLFYSIFSNNCQHFILDLCEHIELQPNGIPHPVDSGTNNELDTEFARDYWPKEGEKQDINIQNLWIKSRLVLLIGSGVHFLGFLLPVNTIIVSRWGEAHGNKPILLVLLVLPCYVFAAWLSFSDMIVDHEEFPLTMRGIPYLHSTCHTGSGMRRLLLSSPDRYYRALIRLLLRMEKIPYKMSLLLGYLCAMPFAIAQIDVPGFYLDTRMSHFDRQQWTVLQVVFLLMFILAHGYEMVRQTRELRQAVRKHEKIMRQAALLQEQINLIDLQYEGTEEQDQLGESSRSQLG</sequence>
<evidence type="ECO:0000313" key="4">
    <source>
        <dbReference type="EMBL" id="PMD37233.1"/>
    </source>
</evidence>
<organism evidence="4 5">
    <name type="scientific">Hyaloscypha variabilis (strain UAMH 11265 / GT02V1 / F)</name>
    <name type="common">Meliniomyces variabilis</name>
    <dbReference type="NCBI Taxonomy" id="1149755"/>
    <lineage>
        <taxon>Eukaryota</taxon>
        <taxon>Fungi</taxon>
        <taxon>Dikarya</taxon>
        <taxon>Ascomycota</taxon>
        <taxon>Pezizomycotina</taxon>
        <taxon>Leotiomycetes</taxon>
        <taxon>Helotiales</taxon>
        <taxon>Hyaloscyphaceae</taxon>
        <taxon>Hyaloscypha</taxon>
        <taxon>Hyaloscypha variabilis</taxon>
    </lineage>
</organism>
<gene>
    <name evidence="4" type="ORF">L207DRAFT_635986</name>
</gene>
<keyword evidence="3" id="KW-0812">Transmembrane</keyword>
<protein>
    <submittedName>
        <fullName evidence="4">Uncharacterized protein</fullName>
    </submittedName>
</protein>
<evidence type="ECO:0000256" key="3">
    <source>
        <dbReference type="SAM" id="Phobius"/>
    </source>
</evidence>
<keyword evidence="3" id="KW-1133">Transmembrane helix</keyword>
<dbReference type="AlphaFoldDB" id="A0A2J6RFH7"/>
<dbReference type="Proteomes" id="UP000235786">
    <property type="component" value="Unassembled WGS sequence"/>
</dbReference>
<feature type="transmembrane region" description="Helical" evidence="3">
    <location>
        <begin position="392"/>
        <end position="414"/>
    </location>
</feature>
<name>A0A2J6RFH7_HYAVF</name>
<evidence type="ECO:0000256" key="1">
    <source>
        <dbReference type="SAM" id="Coils"/>
    </source>
</evidence>
<keyword evidence="3" id="KW-0472">Membrane</keyword>
<dbReference type="EMBL" id="KZ613949">
    <property type="protein sequence ID" value="PMD37233.1"/>
    <property type="molecule type" value="Genomic_DNA"/>
</dbReference>
<reference evidence="4 5" key="1">
    <citation type="submission" date="2016-04" db="EMBL/GenBank/DDBJ databases">
        <title>A degradative enzymes factory behind the ericoid mycorrhizal symbiosis.</title>
        <authorList>
            <consortium name="DOE Joint Genome Institute"/>
            <person name="Martino E."/>
            <person name="Morin E."/>
            <person name="Grelet G."/>
            <person name="Kuo A."/>
            <person name="Kohler A."/>
            <person name="Daghino S."/>
            <person name="Barry K."/>
            <person name="Choi C."/>
            <person name="Cichocki N."/>
            <person name="Clum A."/>
            <person name="Copeland A."/>
            <person name="Hainaut M."/>
            <person name="Haridas S."/>
            <person name="Labutti K."/>
            <person name="Lindquist E."/>
            <person name="Lipzen A."/>
            <person name="Khouja H.-R."/>
            <person name="Murat C."/>
            <person name="Ohm R."/>
            <person name="Olson A."/>
            <person name="Spatafora J."/>
            <person name="Veneault-Fourrey C."/>
            <person name="Henrissat B."/>
            <person name="Grigoriev I."/>
            <person name="Martin F."/>
            <person name="Perotto S."/>
        </authorList>
    </citation>
    <scope>NUCLEOTIDE SEQUENCE [LARGE SCALE GENOMIC DNA]</scope>
    <source>
        <strain evidence="4 5">F</strain>
    </source>
</reference>
<evidence type="ECO:0000313" key="5">
    <source>
        <dbReference type="Proteomes" id="UP000235786"/>
    </source>
</evidence>
<keyword evidence="1" id="KW-0175">Coiled coil</keyword>
<feature type="region of interest" description="Disordered" evidence="2">
    <location>
        <begin position="1"/>
        <end position="35"/>
    </location>
</feature>
<evidence type="ECO:0000256" key="2">
    <source>
        <dbReference type="SAM" id="MobiDB-lite"/>
    </source>
</evidence>
<feature type="transmembrane region" description="Helical" evidence="3">
    <location>
        <begin position="426"/>
        <end position="443"/>
    </location>
</feature>
<accession>A0A2J6RFH7</accession>
<proteinExistence type="predicted"/>